<dbReference type="OrthoDB" id="5290825at2759"/>
<dbReference type="Pfam" id="PF00083">
    <property type="entry name" value="Sugar_tr"/>
    <property type="match status" value="1"/>
</dbReference>
<dbReference type="OMA" id="FIPINHD"/>
<feature type="domain" description="Major facilitator superfamily (MFS) profile" evidence="10">
    <location>
        <begin position="45"/>
        <end position="488"/>
    </location>
</feature>
<dbReference type="GO" id="GO:1904679">
    <property type="term" value="P:myo-inositol import across plasma membrane"/>
    <property type="evidence" value="ECO:0007669"/>
    <property type="project" value="TreeGrafter"/>
</dbReference>
<keyword evidence="5 9" id="KW-1133">Transmembrane helix</keyword>
<dbReference type="PROSITE" id="PS50850">
    <property type="entry name" value="MFS"/>
    <property type="match status" value="1"/>
</dbReference>
<sequence>MDSNSFDNTFSEKPEVSLVEYALENNPNSLDSIEETESGYYVIFITFAIALGGCLFGYDSGVISGVLVTMGTSLGKELSSSDKELITSILSAGAFVGSIMAGMCIDRFGRRIPLIVSSGFFFVGSVIQAASFSLAQMVVGRFVAGVGVGLASMIVPVYIAEFAPSKSRGRMITLDSVCITGSQLLSYIIDFAFQRVKGGWRYMVGAAGIPAICLGVAVYFISDTPRFLIQKGRVEEATAIIRKIYPNATELQVTNKVKLIDSTFHFERKNVGEYTTWQRLKMLYTKSINLKALIVACGLMGIQQFAGSNTMTFYAPTLFSLVGFTESIAVGIVTSGANAIFTIVSLLIIDRVGRRRLLLYTVWIMSLFLTVGAVAIHYIPINPDLSLEGSPKLNWAGILVLISIIGYIAVYAVGLGNVGWFGGELLPMEVRSIGTTMVNCTCWGSNIVVSSTYLTMMKNLTPSGAFGFYVGTTFIGWIAIIFFYPEVTDMTLEEIREVFKHGFGVRYSSKLRRERKLEEKSSVKKNARNSMFFIKEENVSSA</sequence>
<dbReference type="PROSITE" id="PS00217">
    <property type="entry name" value="SUGAR_TRANSPORT_2"/>
    <property type="match status" value="1"/>
</dbReference>
<dbReference type="SUPFAM" id="SSF103473">
    <property type="entry name" value="MFS general substrate transporter"/>
    <property type="match status" value="1"/>
</dbReference>
<dbReference type="InterPro" id="IPR020846">
    <property type="entry name" value="MFS_dom"/>
</dbReference>
<evidence type="ECO:0000256" key="2">
    <source>
        <dbReference type="ARBA" id="ARBA00010992"/>
    </source>
</evidence>
<feature type="transmembrane region" description="Helical" evidence="9">
    <location>
        <begin position="199"/>
        <end position="221"/>
    </location>
</feature>
<evidence type="ECO:0000256" key="9">
    <source>
        <dbReference type="SAM" id="Phobius"/>
    </source>
</evidence>
<evidence type="ECO:0000256" key="7">
    <source>
        <dbReference type="ARBA" id="ARBA00049119"/>
    </source>
</evidence>
<evidence type="ECO:0000256" key="4">
    <source>
        <dbReference type="ARBA" id="ARBA00022692"/>
    </source>
</evidence>
<keyword evidence="4 9" id="KW-0812">Transmembrane</keyword>
<dbReference type="eggNOG" id="KOG0254">
    <property type="taxonomic scope" value="Eukaryota"/>
</dbReference>
<gene>
    <name evidence="11" type="primary">Piso0_001217</name>
    <name evidence="11" type="ORF">GNLVRS01_PISO0E00334g</name>
</gene>
<comment type="catalytic activity">
    <reaction evidence="7">
        <text>myo-inositol(out) + H(+)(out) = myo-inositol(in) + H(+)(in)</text>
        <dbReference type="Rhea" id="RHEA:60364"/>
        <dbReference type="ChEBI" id="CHEBI:15378"/>
        <dbReference type="ChEBI" id="CHEBI:17268"/>
    </reaction>
</comment>
<name>G8YMK8_PICSO</name>
<dbReference type="PANTHER" id="PTHR48020">
    <property type="entry name" value="PROTON MYO-INOSITOL COTRANSPORTER"/>
    <property type="match status" value="1"/>
</dbReference>
<keyword evidence="3 8" id="KW-0813">Transport</keyword>
<dbReference type="InterPro" id="IPR005828">
    <property type="entry name" value="MFS_sugar_transport-like"/>
</dbReference>
<feature type="transmembrane region" description="Helical" evidence="9">
    <location>
        <begin position="112"/>
        <end position="132"/>
    </location>
</feature>
<dbReference type="Proteomes" id="UP000005222">
    <property type="component" value="Chromosome E"/>
</dbReference>
<dbReference type="EMBL" id="FO082055">
    <property type="protein sequence ID" value="CCE79176.1"/>
    <property type="molecule type" value="Genomic_DNA"/>
</dbReference>
<dbReference type="Gene3D" id="1.20.1250.20">
    <property type="entry name" value="MFS general substrate transporter like domains"/>
    <property type="match status" value="1"/>
</dbReference>
<feature type="transmembrane region" description="Helical" evidence="9">
    <location>
        <begin position="327"/>
        <end position="350"/>
    </location>
</feature>
<protein>
    <submittedName>
        <fullName evidence="11">Piso0_001217 protein</fullName>
    </submittedName>
</protein>
<dbReference type="InterPro" id="IPR036259">
    <property type="entry name" value="MFS_trans_sf"/>
</dbReference>
<dbReference type="InterPro" id="IPR005829">
    <property type="entry name" value="Sugar_transporter_CS"/>
</dbReference>
<comment type="subcellular location">
    <subcellularLocation>
        <location evidence="1">Membrane</location>
        <topology evidence="1">Multi-pass membrane protein</topology>
    </subcellularLocation>
</comment>
<dbReference type="GO" id="GO:0005366">
    <property type="term" value="F:myo-inositol:proton symporter activity"/>
    <property type="evidence" value="ECO:0007669"/>
    <property type="project" value="TreeGrafter"/>
</dbReference>
<dbReference type="FunFam" id="1.20.1250.20:FF:000073">
    <property type="entry name" value="MFS myo-inositol transporter, putative"/>
    <property type="match status" value="1"/>
</dbReference>
<feature type="transmembrane region" description="Helical" evidence="9">
    <location>
        <begin position="172"/>
        <end position="193"/>
    </location>
</feature>
<dbReference type="HOGENOM" id="CLU_001265_30_5_1"/>
<feature type="transmembrane region" description="Helical" evidence="9">
    <location>
        <begin position="39"/>
        <end position="58"/>
    </location>
</feature>
<dbReference type="GO" id="GO:0016020">
    <property type="term" value="C:membrane"/>
    <property type="evidence" value="ECO:0007669"/>
    <property type="project" value="UniProtKB-SubCell"/>
</dbReference>
<feature type="transmembrane region" description="Helical" evidence="9">
    <location>
        <begin position="138"/>
        <end position="160"/>
    </location>
</feature>
<evidence type="ECO:0000313" key="11">
    <source>
        <dbReference type="EMBL" id="CCE79176.1"/>
    </source>
</evidence>
<feature type="transmembrane region" description="Helical" evidence="9">
    <location>
        <begin position="85"/>
        <end position="105"/>
    </location>
</feature>
<comment type="similarity">
    <text evidence="2 8">Belongs to the major facilitator superfamily. Sugar transporter (TC 2.A.1.1) family.</text>
</comment>
<feature type="transmembrane region" description="Helical" evidence="9">
    <location>
        <begin position="357"/>
        <end position="381"/>
    </location>
</feature>
<dbReference type="InterPro" id="IPR003663">
    <property type="entry name" value="Sugar/inositol_transpt"/>
</dbReference>
<dbReference type="PROSITE" id="PS00216">
    <property type="entry name" value="SUGAR_TRANSPORT_1"/>
    <property type="match status" value="2"/>
</dbReference>
<evidence type="ECO:0000313" key="12">
    <source>
        <dbReference type="Proteomes" id="UP000005222"/>
    </source>
</evidence>
<reference evidence="11 12" key="1">
    <citation type="journal article" date="2012" name="G3 (Bethesda)">
        <title>Pichia sorbitophila, an interspecies yeast hybrid reveals early steps of genome resolution following polyploidization.</title>
        <authorList>
            <person name="Leh Louis V."/>
            <person name="Despons L."/>
            <person name="Friedrich A."/>
            <person name="Martin T."/>
            <person name="Durrens P."/>
            <person name="Casaregola S."/>
            <person name="Neuveglise C."/>
            <person name="Fairhead C."/>
            <person name="Marck C."/>
            <person name="Cruz J.A."/>
            <person name="Straub M.L."/>
            <person name="Kugler V."/>
            <person name="Sacerdot C."/>
            <person name="Uzunov Z."/>
            <person name="Thierry A."/>
            <person name="Weiss S."/>
            <person name="Bleykasten C."/>
            <person name="De Montigny J."/>
            <person name="Jacques N."/>
            <person name="Jung P."/>
            <person name="Lemaire M."/>
            <person name="Mallet S."/>
            <person name="Morel G."/>
            <person name="Richard G.F."/>
            <person name="Sarkar A."/>
            <person name="Savel G."/>
            <person name="Schacherer J."/>
            <person name="Seret M.L."/>
            <person name="Talla E."/>
            <person name="Samson G."/>
            <person name="Jubin C."/>
            <person name="Poulain J."/>
            <person name="Vacherie B."/>
            <person name="Barbe V."/>
            <person name="Pelletier E."/>
            <person name="Sherman D.J."/>
            <person name="Westhof E."/>
            <person name="Weissenbach J."/>
            <person name="Baret P.V."/>
            <person name="Wincker P."/>
            <person name="Gaillardin C."/>
            <person name="Dujon B."/>
            <person name="Souciet J.L."/>
        </authorList>
    </citation>
    <scope>NUCLEOTIDE SEQUENCE [LARGE SCALE GENOMIC DNA]</scope>
    <source>
        <strain evidence="12">ATCC MYA-4447 / BCRC 22081 / CBS 7064 / NBRC 10061 / NRRL Y-12695</strain>
    </source>
</reference>
<organism evidence="11 12">
    <name type="scientific">Pichia sorbitophila (strain ATCC MYA-4447 / BCRC 22081 / CBS 7064 / NBRC 10061 / NRRL Y-12695)</name>
    <name type="common">Hybrid yeast</name>
    <dbReference type="NCBI Taxonomy" id="559304"/>
    <lineage>
        <taxon>Eukaryota</taxon>
        <taxon>Fungi</taxon>
        <taxon>Dikarya</taxon>
        <taxon>Ascomycota</taxon>
        <taxon>Saccharomycotina</taxon>
        <taxon>Pichiomycetes</taxon>
        <taxon>Debaryomycetaceae</taxon>
        <taxon>Millerozyma</taxon>
    </lineage>
</organism>
<keyword evidence="6 9" id="KW-0472">Membrane</keyword>
<keyword evidence="12" id="KW-1185">Reference proteome</keyword>
<evidence type="ECO:0000259" key="10">
    <source>
        <dbReference type="PROSITE" id="PS50850"/>
    </source>
</evidence>
<feature type="transmembrane region" description="Helical" evidence="9">
    <location>
        <begin position="393"/>
        <end position="421"/>
    </location>
</feature>
<evidence type="ECO:0000256" key="6">
    <source>
        <dbReference type="ARBA" id="ARBA00023136"/>
    </source>
</evidence>
<dbReference type="InParanoid" id="G8YMK8"/>
<feature type="transmembrane region" description="Helical" evidence="9">
    <location>
        <begin position="433"/>
        <end position="454"/>
    </location>
</feature>
<dbReference type="NCBIfam" id="TIGR00879">
    <property type="entry name" value="SP"/>
    <property type="match status" value="1"/>
</dbReference>
<evidence type="ECO:0000256" key="5">
    <source>
        <dbReference type="ARBA" id="ARBA00022989"/>
    </source>
</evidence>
<feature type="transmembrane region" description="Helical" evidence="9">
    <location>
        <begin position="466"/>
        <end position="484"/>
    </location>
</feature>
<dbReference type="STRING" id="559304.G8YMK8"/>
<feature type="transmembrane region" description="Helical" evidence="9">
    <location>
        <begin position="288"/>
        <end position="307"/>
    </location>
</feature>
<accession>G8YMK8</accession>
<dbReference type="AlphaFoldDB" id="G8YMK8"/>
<dbReference type="PRINTS" id="PR00171">
    <property type="entry name" value="SUGRTRNSPORT"/>
</dbReference>
<dbReference type="PANTHER" id="PTHR48020:SF22">
    <property type="entry name" value="MAJOR FACILITATOR SUPERFAMILY (MFS) PROFILE DOMAIN-CONTAINING PROTEIN-RELATED"/>
    <property type="match status" value="1"/>
</dbReference>
<dbReference type="InterPro" id="IPR050814">
    <property type="entry name" value="Myo-inositol_Transporter"/>
</dbReference>
<evidence type="ECO:0000256" key="8">
    <source>
        <dbReference type="RuleBase" id="RU003346"/>
    </source>
</evidence>
<evidence type="ECO:0000256" key="3">
    <source>
        <dbReference type="ARBA" id="ARBA00022448"/>
    </source>
</evidence>
<proteinExistence type="inferred from homology"/>
<evidence type="ECO:0000256" key="1">
    <source>
        <dbReference type="ARBA" id="ARBA00004141"/>
    </source>
</evidence>